<keyword evidence="1" id="KW-0430">Lectin</keyword>
<dbReference type="InterPro" id="IPR001304">
    <property type="entry name" value="C-type_lectin-like"/>
</dbReference>
<dbReference type="Gene3D" id="3.10.100.10">
    <property type="entry name" value="Mannose-Binding Protein A, subunit A"/>
    <property type="match status" value="1"/>
</dbReference>
<keyword evidence="3" id="KW-0175">Coiled coil</keyword>
<feature type="domain" description="C-type lectin" evidence="6">
    <location>
        <begin position="114"/>
        <end position="230"/>
    </location>
</feature>
<dbReference type="GeneTree" id="ENSGT01030000234575"/>
<dbReference type="CDD" id="cd03590">
    <property type="entry name" value="CLECT_DC-SIGN_like"/>
    <property type="match status" value="1"/>
</dbReference>
<feature type="coiled-coil region" evidence="3">
    <location>
        <begin position="59"/>
        <end position="100"/>
    </location>
</feature>
<evidence type="ECO:0000256" key="3">
    <source>
        <dbReference type="SAM" id="Coils"/>
    </source>
</evidence>
<dbReference type="InterPro" id="IPR033989">
    <property type="entry name" value="CD209-like_CTLD"/>
</dbReference>
<dbReference type="InterPro" id="IPR050111">
    <property type="entry name" value="C-type_lectin/snaclec_domain"/>
</dbReference>
<evidence type="ECO:0000256" key="5">
    <source>
        <dbReference type="SAM" id="Phobius"/>
    </source>
</evidence>
<evidence type="ECO:0000259" key="6">
    <source>
        <dbReference type="PROSITE" id="PS50041"/>
    </source>
</evidence>
<evidence type="ECO:0000313" key="7">
    <source>
        <dbReference type="Ensembl" id="ENSATEP00000065093.2"/>
    </source>
</evidence>
<evidence type="ECO:0000313" key="8">
    <source>
        <dbReference type="Proteomes" id="UP000265040"/>
    </source>
</evidence>
<dbReference type="Proteomes" id="UP000265040">
    <property type="component" value="Chromosome 21"/>
</dbReference>
<keyword evidence="8" id="KW-1185">Reference proteome</keyword>
<dbReference type="PROSITE" id="PS00615">
    <property type="entry name" value="C_TYPE_LECTIN_1"/>
    <property type="match status" value="1"/>
</dbReference>
<evidence type="ECO:0000256" key="2">
    <source>
        <dbReference type="ARBA" id="ARBA00023157"/>
    </source>
</evidence>
<dbReference type="PANTHER" id="PTHR22803">
    <property type="entry name" value="MANNOSE, PHOSPHOLIPASE, LECTIN RECEPTOR RELATED"/>
    <property type="match status" value="1"/>
</dbReference>
<dbReference type="InterPro" id="IPR016186">
    <property type="entry name" value="C-type_lectin-like/link_sf"/>
</dbReference>
<keyword evidence="5" id="KW-0812">Transmembrane</keyword>
<keyword evidence="2" id="KW-1015">Disulfide bond</keyword>
<keyword evidence="5" id="KW-1133">Transmembrane helix</keyword>
<evidence type="ECO:0000256" key="4">
    <source>
        <dbReference type="SAM" id="MobiDB-lite"/>
    </source>
</evidence>
<accession>A0A7N6BMH5</accession>
<dbReference type="SUPFAM" id="SSF56436">
    <property type="entry name" value="C-type lectin-like"/>
    <property type="match status" value="1"/>
</dbReference>
<dbReference type="Pfam" id="PF00059">
    <property type="entry name" value="Lectin_C"/>
    <property type="match status" value="1"/>
</dbReference>
<dbReference type="InterPro" id="IPR016187">
    <property type="entry name" value="CTDL_fold"/>
</dbReference>
<dbReference type="InterPro" id="IPR018378">
    <property type="entry name" value="C-type_lectin_CS"/>
</dbReference>
<name>A0A7N6BMH5_ANATE</name>
<reference evidence="7" key="2">
    <citation type="submission" date="2025-08" db="UniProtKB">
        <authorList>
            <consortium name="Ensembl"/>
        </authorList>
    </citation>
    <scope>IDENTIFICATION</scope>
</reference>
<organism evidence="7 8">
    <name type="scientific">Anabas testudineus</name>
    <name type="common">Climbing perch</name>
    <name type="synonym">Anthias testudineus</name>
    <dbReference type="NCBI Taxonomy" id="64144"/>
    <lineage>
        <taxon>Eukaryota</taxon>
        <taxon>Metazoa</taxon>
        <taxon>Chordata</taxon>
        <taxon>Craniata</taxon>
        <taxon>Vertebrata</taxon>
        <taxon>Euteleostomi</taxon>
        <taxon>Actinopterygii</taxon>
        <taxon>Neopterygii</taxon>
        <taxon>Teleostei</taxon>
        <taxon>Neoteleostei</taxon>
        <taxon>Acanthomorphata</taxon>
        <taxon>Anabantaria</taxon>
        <taxon>Anabantiformes</taxon>
        <taxon>Anabantoidei</taxon>
        <taxon>Anabantidae</taxon>
        <taxon>Anabas</taxon>
    </lineage>
</organism>
<sequence>HLRPLTNQTGPESSVRRPYRAVVLCVVLLSVFLLAGLISLDVHYYNSVHAAAAELSIFKANLTELLQASDDKLSSLTEERNELKTNLSEINKELNRFQSLCRQDKTCPAGWTKFGFSCYVLSTESGSWTIGREDCRTRGADLVVIDSDTEQTFVSKFTNVDTWIGLSDRGNEGSWKWVDETPLILNNWRKNQPDNGGGSSSTGDEDCAHIRSDSEWNDLPCEKSLQWICEKML</sequence>
<dbReference type="PROSITE" id="PS50041">
    <property type="entry name" value="C_TYPE_LECTIN_2"/>
    <property type="match status" value="1"/>
</dbReference>
<evidence type="ECO:0000256" key="1">
    <source>
        <dbReference type="ARBA" id="ARBA00022734"/>
    </source>
</evidence>
<dbReference type="GO" id="GO:0030246">
    <property type="term" value="F:carbohydrate binding"/>
    <property type="evidence" value="ECO:0007669"/>
    <property type="project" value="UniProtKB-KW"/>
</dbReference>
<proteinExistence type="predicted"/>
<reference evidence="7" key="3">
    <citation type="submission" date="2025-09" db="UniProtKB">
        <authorList>
            <consortium name="Ensembl"/>
        </authorList>
    </citation>
    <scope>IDENTIFICATION</scope>
</reference>
<dbReference type="AlphaFoldDB" id="A0A7N6BMH5"/>
<feature type="region of interest" description="Disordered" evidence="4">
    <location>
        <begin position="188"/>
        <end position="207"/>
    </location>
</feature>
<dbReference type="SMART" id="SM00034">
    <property type="entry name" value="CLECT"/>
    <property type="match status" value="1"/>
</dbReference>
<dbReference type="InParanoid" id="A0A7N6BMH5"/>
<feature type="transmembrane region" description="Helical" evidence="5">
    <location>
        <begin position="21"/>
        <end position="40"/>
    </location>
</feature>
<reference evidence="7" key="1">
    <citation type="submission" date="2021-04" db="EMBL/GenBank/DDBJ databases">
        <authorList>
            <consortium name="Wellcome Sanger Institute Data Sharing"/>
        </authorList>
    </citation>
    <scope>NUCLEOTIDE SEQUENCE [LARGE SCALE GENOMIC DNA]</scope>
</reference>
<keyword evidence="5" id="KW-0472">Membrane</keyword>
<dbReference type="Ensembl" id="ENSATET00000056686.2">
    <property type="protein sequence ID" value="ENSATEP00000065093.2"/>
    <property type="gene ID" value="ENSATEG00000025797.2"/>
</dbReference>
<protein>
    <recommendedName>
        <fullName evidence="6">C-type lectin domain-containing protein</fullName>
    </recommendedName>
</protein>